<organism evidence="1">
    <name type="scientific">Gordonia sp. MP11Mi</name>
    <dbReference type="NCBI Taxonomy" id="3022769"/>
    <lineage>
        <taxon>Bacteria</taxon>
        <taxon>Bacillati</taxon>
        <taxon>Actinomycetota</taxon>
        <taxon>Actinomycetes</taxon>
        <taxon>Mycobacteriales</taxon>
        <taxon>Gordoniaceae</taxon>
        <taxon>Gordonia</taxon>
    </lineage>
</organism>
<evidence type="ECO:0008006" key="2">
    <source>
        <dbReference type="Google" id="ProtNLM"/>
    </source>
</evidence>
<dbReference type="EMBL" id="CP128986">
    <property type="protein sequence ID" value="WOC13492.1"/>
    <property type="molecule type" value="Genomic_DNA"/>
</dbReference>
<dbReference type="Gene3D" id="3.30.530.20">
    <property type="match status" value="1"/>
</dbReference>
<proteinExistence type="predicted"/>
<evidence type="ECO:0000313" key="1">
    <source>
        <dbReference type="EMBL" id="WOC13492.1"/>
    </source>
</evidence>
<name>A0AA97CY78_9ACTN</name>
<accession>A0AA97CY78</accession>
<dbReference type="CDD" id="cd07812">
    <property type="entry name" value="SRPBCC"/>
    <property type="match status" value="1"/>
</dbReference>
<dbReference type="RefSeq" id="WP_420039311.1">
    <property type="nucleotide sequence ID" value="NZ_CP128986.1"/>
</dbReference>
<dbReference type="InterPro" id="IPR023393">
    <property type="entry name" value="START-like_dom_sf"/>
</dbReference>
<reference evidence="1" key="1">
    <citation type="submission" date="2023-06" db="EMBL/GenBank/DDBJ databases">
        <title>Gordonia sp. nov. and Pseudochrobactrum sp. nov., two species isolated from the burying beetle Nicrophorus vespilloides.</title>
        <authorList>
            <person name="Poehlein A."/>
            <person name="Guzman J."/>
            <person name="Daniel R."/>
            <person name="Vilcinskas A."/>
        </authorList>
    </citation>
    <scope>NUCLEOTIDE SEQUENCE</scope>
    <source>
        <strain evidence="1">MP11Mi</strain>
    </source>
</reference>
<dbReference type="Pfam" id="PF10604">
    <property type="entry name" value="Polyketide_cyc2"/>
    <property type="match status" value="1"/>
</dbReference>
<dbReference type="SUPFAM" id="SSF55961">
    <property type="entry name" value="Bet v1-like"/>
    <property type="match status" value="1"/>
</dbReference>
<dbReference type="AlphaFoldDB" id="A0AA97CY78"/>
<dbReference type="InterPro" id="IPR019587">
    <property type="entry name" value="Polyketide_cyclase/dehydratase"/>
</dbReference>
<protein>
    <recommendedName>
        <fullName evidence="2">SRPBCC family protein</fullName>
    </recommendedName>
</protein>
<gene>
    <name evidence="1" type="ORF">MP11Mi_25930</name>
</gene>
<sequence>MPGVHHTVRTQVPRSEVFAYVDDPNTVPQWMFGVTAFDPVGDRSRGLGTVYDAVMKVGPKALSAQLEVTVWTENEELVLSSVAGFDVTTRWRFTDGDGGSTVVDVDFDYSLPGGLAGRALAAIIEPFVSQAVRQTEQALRGALERPIHT</sequence>